<dbReference type="PANTHER" id="PTHR43128:SF31">
    <property type="entry name" value="L-LACTATE DEHYDROGENASE"/>
    <property type="match status" value="1"/>
</dbReference>
<name>A0AAP3LV39_9LACO</name>
<dbReference type="PRINTS" id="PR00086">
    <property type="entry name" value="LLDHDRGNASE"/>
</dbReference>
<dbReference type="GO" id="GO:0004459">
    <property type="term" value="F:L-lactate dehydrogenase (NAD+) activity"/>
    <property type="evidence" value="ECO:0007669"/>
    <property type="project" value="TreeGrafter"/>
</dbReference>
<keyword evidence="2" id="KW-0520">NAD</keyword>
<dbReference type="GO" id="GO:0006089">
    <property type="term" value="P:lactate metabolic process"/>
    <property type="evidence" value="ECO:0007669"/>
    <property type="project" value="TreeGrafter"/>
</dbReference>
<accession>A0AAP3LV39</accession>
<dbReference type="InterPro" id="IPR001557">
    <property type="entry name" value="L-lactate/malate_DH"/>
</dbReference>
<gene>
    <name evidence="5" type="ORF">L2504_06460</name>
    <name evidence="4" type="ORF">L2724_07430</name>
</gene>
<dbReference type="InterPro" id="IPR015955">
    <property type="entry name" value="Lactate_DH/Glyco_Ohase_4_C"/>
</dbReference>
<dbReference type="PANTHER" id="PTHR43128">
    <property type="entry name" value="L-2-HYDROXYCARBOXYLATE DEHYDROGENASE (NAD(P)(+))"/>
    <property type="match status" value="1"/>
</dbReference>
<evidence type="ECO:0000259" key="3">
    <source>
        <dbReference type="Pfam" id="PF00056"/>
    </source>
</evidence>
<evidence type="ECO:0000256" key="1">
    <source>
        <dbReference type="PIRSR" id="PIRSR000102-1"/>
    </source>
</evidence>
<dbReference type="InterPro" id="IPR036291">
    <property type="entry name" value="NAD(P)-bd_dom_sf"/>
</dbReference>
<feature type="domain" description="Lactate/malate dehydrogenase N-terminal" evidence="3">
    <location>
        <begin position="3"/>
        <end position="141"/>
    </location>
</feature>
<proteinExistence type="predicted"/>
<dbReference type="Proteomes" id="UP001212401">
    <property type="component" value="Unassembled WGS sequence"/>
</dbReference>
<evidence type="ECO:0000256" key="2">
    <source>
        <dbReference type="PIRSR" id="PIRSR000102-3"/>
    </source>
</evidence>
<feature type="binding site" evidence="2">
    <location>
        <position position="33"/>
    </location>
    <ligand>
        <name>NAD(+)</name>
        <dbReference type="ChEBI" id="CHEBI:57540"/>
    </ligand>
</feature>
<sequence>MRKIGIIGLGHVGRLLAHDLVTTDKVDQLVLIDQDDDLAVGLKADLENAQTALMTSTTITIQDYAALKNADILITAFGDSQLLKEHQMAELTRNGQAVEEIAPRVKQSGFSGIVLNISDPNEAITAYLQQQLALPPKQVVGIGTTIDTMRMRQAVAKAAQLSSQNVSGFVYGQHDGEKVFAWSTVTVNGQNLEKSINGHHLDQNKLGINADLDNWYTLNGLGYNASAVVVWTIQIISAILGSGELSVPLAIYQPQYEGYVSFPTLINRNGQGNPLLLNLYPVEEAAVKTAANAIQQQIAILQQGGEEND</sequence>
<comment type="caution">
    <text evidence="4">The sequence shown here is derived from an EMBL/GenBank/DDBJ whole genome shotgun (WGS) entry which is preliminary data.</text>
</comment>
<keyword evidence="7" id="KW-1185">Reference proteome</keyword>
<dbReference type="SUPFAM" id="SSF51735">
    <property type="entry name" value="NAD(P)-binding Rossmann-fold domains"/>
    <property type="match status" value="1"/>
</dbReference>
<dbReference type="Gene3D" id="3.90.110.10">
    <property type="entry name" value="Lactate dehydrogenase/glycoside hydrolase, family 4, C-terminal"/>
    <property type="match status" value="1"/>
</dbReference>
<dbReference type="AlphaFoldDB" id="A0AAP3LV39"/>
<dbReference type="InterPro" id="IPR001236">
    <property type="entry name" value="Lactate/malate_DH_N"/>
</dbReference>
<dbReference type="Proteomes" id="UP001527392">
    <property type="component" value="Unassembled WGS sequence"/>
</dbReference>
<dbReference type="Gene3D" id="3.40.50.720">
    <property type="entry name" value="NAD(P)-binding Rossmann-like Domain"/>
    <property type="match status" value="1"/>
</dbReference>
<evidence type="ECO:0000313" key="5">
    <source>
        <dbReference type="EMBL" id="MCZ3781771.1"/>
    </source>
</evidence>
<dbReference type="Pfam" id="PF00056">
    <property type="entry name" value="Ldh_1_N"/>
    <property type="match status" value="1"/>
</dbReference>
<dbReference type="RefSeq" id="WP_098045316.1">
    <property type="nucleotide sequence ID" value="NZ_CAJFIS010000023.1"/>
</dbReference>
<dbReference type="EMBL" id="JAKHMS010000015">
    <property type="protein sequence ID" value="MCZ3781771.1"/>
    <property type="molecule type" value="Genomic_DNA"/>
</dbReference>
<dbReference type="PIRSF" id="PIRSF000102">
    <property type="entry name" value="Lac_mal_DH"/>
    <property type="match status" value="1"/>
</dbReference>
<dbReference type="EMBL" id="JAKHPH010000021">
    <property type="protein sequence ID" value="MCZ3668112.1"/>
    <property type="molecule type" value="Genomic_DNA"/>
</dbReference>
<feature type="binding site" evidence="2">
    <location>
        <begin position="8"/>
        <end position="13"/>
    </location>
    <ligand>
        <name>NAD(+)</name>
        <dbReference type="ChEBI" id="CHEBI:57540"/>
    </ligand>
</feature>
<dbReference type="GeneID" id="75082807"/>
<organism evidence="4 6">
    <name type="scientific">Limosilactobacillus vaginalis</name>
    <dbReference type="NCBI Taxonomy" id="1633"/>
    <lineage>
        <taxon>Bacteria</taxon>
        <taxon>Bacillati</taxon>
        <taxon>Bacillota</taxon>
        <taxon>Bacilli</taxon>
        <taxon>Lactobacillales</taxon>
        <taxon>Lactobacillaceae</taxon>
        <taxon>Limosilactobacillus</taxon>
    </lineage>
</organism>
<feature type="active site" description="Proton acceptor" evidence="1">
    <location>
        <position position="174"/>
    </location>
</feature>
<evidence type="ECO:0000313" key="7">
    <source>
        <dbReference type="Proteomes" id="UP001527392"/>
    </source>
</evidence>
<evidence type="ECO:0000313" key="4">
    <source>
        <dbReference type="EMBL" id="MCZ3668112.1"/>
    </source>
</evidence>
<evidence type="ECO:0000313" key="6">
    <source>
        <dbReference type="Proteomes" id="UP001212401"/>
    </source>
</evidence>
<dbReference type="SUPFAM" id="SSF56327">
    <property type="entry name" value="LDH C-terminal domain-like"/>
    <property type="match status" value="1"/>
</dbReference>
<reference evidence="4 7" key="1">
    <citation type="submission" date="2022-01" db="EMBL/GenBank/DDBJ databases">
        <title>VMRC isolate genome collection.</title>
        <authorList>
            <person name="France M."/>
            <person name="Rutt L."/>
            <person name="Humphrys M."/>
            <person name="Ravel J."/>
        </authorList>
    </citation>
    <scope>NUCLEOTIDE SEQUENCE</scope>
    <source>
        <strain evidence="5 7">C0030B4</strain>
        <strain evidence="4">C0048A1</strain>
    </source>
</reference>
<feature type="binding site" evidence="2">
    <location>
        <position position="94"/>
    </location>
    <ligand>
        <name>NAD(+)</name>
        <dbReference type="ChEBI" id="CHEBI:57540"/>
    </ligand>
</feature>
<protein>
    <submittedName>
        <fullName evidence="4">NAD-binding protein</fullName>
    </submittedName>
</protein>